<comment type="caution">
    <text evidence="1">The sequence shown here is derived from an EMBL/GenBank/DDBJ whole genome shotgun (WGS) entry which is preliminary data.</text>
</comment>
<name>A0A0A2M600_9FLAO</name>
<gene>
    <name evidence="1" type="ORF">Q765_03290</name>
</gene>
<evidence type="ECO:0000313" key="1">
    <source>
        <dbReference type="EMBL" id="KGO88092.1"/>
    </source>
</evidence>
<reference evidence="1 2" key="1">
    <citation type="submission" date="2013-09" db="EMBL/GenBank/DDBJ databases">
        <authorList>
            <person name="Zeng Z."/>
            <person name="Chen C."/>
        </authorList>
    </citation>
    <scope>NUCLEOTIDE SEQUENCE [LARGE SCALE GENOMIC DNA]</scope>
    <source>
        <strain evidence="1 2">WB 3.3-2</strain>
    </source>
</reference>
<dbReference type="RefSeq" id="WP_020212249.1">
    <property type="nucleotide sequence ID" value="NZ_JRLX01000002.1"/>
</dbReference>
<protein>
    <submittedName>
        <fullName evidence="1">Uncharacterized protein</fullName>
    </submittedName>
</protein>
<proteinExistence type="predicted"/>
<dbReference type="Proteomes" id="UP000030152">
    <property type="component" value="Unassembled WGS sequence"/>
</dbReference>
<dbReference type="EMBL" id="JRLX01000002">
    <property type="protein sequence ID" value="KGO88092.1"/>
    <property type="molecule type" value="Genomic_DNA"/>
</dbReference>
<evidence type="ECO:0000313" key="2">
    <source>
        <dbReference type="Proteomes" id="UP000030152"/>
    </source>
</evidence>
<dbReference type="STRING" id="1121895.GCA_000378485_01120"/>
<keyword evidence="2" id="KW-1185">Reference proteome</keyword>
<organism evidence="1 2">
    <name type="scientific">Flavobacterium rivuli WB 3.3-2 = DSM 21788</name>
    <dbReference type="NCBI Taxonomy" id="1121895"/>
    <lineage>
        <taxon>Bacteria</taxon>
        <taxon>Pseudomonadati</taxon>
        <taxon>Bacteroidota</taxon>
        <taxon>Flavobacteriia</taxon>
        <taxon>Flavobacteriales</taxon>
        <taxon>Flavobacteriaceae</taxon>
        <taxon>Flavobacterium</taxon>
    </lineage>
</organism>
<sequence length="73" mass="8664">MTRYEKITSLNDEFLSLIQVGFIPLHLLDWKVYYEAYLQEIKKSKTSEAINMIAANYDVSRRQVQRIVAYMES</sequence>
<dbReference type="AlphaFoldDB" id="A0A0A2M600"/>
<accession>A0A0A2M600</accession>